<reference evidence="1" key="2">
    <citation type="journal article" date="2022" name="New Phytol.">
        <title>Evolutionary transition to the ectomycorrhizal habit in the genomes of a hyperdiverse lineage of mushroom-forming fungi.</title>
        <authorList>
            <person name="Looney B."/>
            <person name="Miyauchi S."/>
            <person name="Morin E."/>
            <person name="Drula E."/>
            <person name="Courty P.E."/>
            <person name="Kohler A."/>
            <person name="Kuo A."/>
            <person name="LaButti K."/>
            <person name="Pangilinan J."/>
            <person name="Lipzen A."/>
            <person name="Riley R."/>
            <person name="Andreopoulos W."/>
            <person name="He G."/>
            <person name="Johnson J."/>
            <person name="Nolan M."/>
            <person name="Tritt A."/>
            <person name="Barry K.W."/>
            <person name="Grigoriev I.V."/>
            <person name="Nagy L.G."/>
            <person name="Hibbett D."/>
            <person name="Henrissat B."/>
            <person name="Matheny P.B."/>
            <person name="Labbe J."/>
            <person name="Martin F.M."/>
        </authorList>
    </citation>
    <scope>NUCLEOTIDE SEQUENCE</scope>
    <source>
        <strain evidence="1">HHB10654</strain>
    </source>
</reference>
<reference evidence="1" key="1">
    <citation type="submission" date="2021-03" db="EMBL/GenBank/DDBJ databases">
        <authorList>
            <consortium name="DOE Joint Genome Institute"/>
            <person name="Ahrendt S."/>
            <person name="Looney B.P."/>
            <person name="Miyauchi S."/>
            <person name="Morin E."/>
            <person name="Drula E."/>
            <person name="Courty P.E."/>
            <person name="Chicoki N."/>
            <person name="Fauchery L."/>
            <person name="Kohler A."/>
            <person name="Kuo A."/>
            <person name="Labutti K."/>
            <person name="Pangilinan J."/>
            <person name="Lipzen A."/>
            <person name="Riley R."/>
            <person name="Andreopoulos W."/>
            <person name="He G."/>
            <person name="Johnson J."/>
            <person name="Barry K.W."/>
            <person name="Grigoriev I.V."/>
            <person name="Nagy L."/>
            <person name="Hibbett D."/>
            <person name="Henrissat B."/>
            <person name="Matheny P.B."/>
            <person name="Labbe J."/>
            <person name="Martin F."/>
        </authorList>
    </citation>
    <scope>NUCLEOTIDE SEQUENCE</scope>
    <source>
        <strain evidence="1">HHB10654</strain>
    </source>
</reference>
<dbReference type="EMBL" id="MU277248">
    <property type="protein sequence ID" value="KAI0057366.1"/>
    <property type="molecule type" value="Genomic_DNA"/>
</dbReference>
<protein>
    <submittedName>
        <fullName evidence="1">Uncharacterized protein</fullName>
    </submittedName>
</protein>
<evidence type="ECO:0000313" key="1">
    <source>
        <dbReference type="EMBL" id="KAI0057366.1"/>
    </source>
</evidence>
<organism evidence="1 2">
    <name type="scientific">Artomyces pyxidatus</name>
    <dbReference type="NCBI Taxonomy" id="48021"/>
    <lineage>
        <taxon>Eukaryota</taxon>
        <taxon>Fungi</taxon>
        <taxon>Dikarya</taxon>
        <taxon>Basidiomycota</taxon>
        <taxon>Agaricomycotina</taxon>
        <taxon>Agaricomycetes</taxon>
        <taxon>Russulales</taxon>
        <taxon>Auriscalpiaceae</taxon>
        <taxon>Artomyces</taxon>
    </lineage>
</organism>
<dbReference type="Proteomes" id="UP000814140">
    <property type="component" value="Unassembled WGS sequence"/>
</dbReference>
<keyword evidence="2" id="KW-1185">Reference proteome</keyword>
<evidence type="ECO:0000313" key="2">
    <source>
        <dbReference type="Proteomes" id="UP000814140"/>
    </source>
</evidence>
<proteinExistence type="predicted"/>
<accession>A0ACB8SNR4</accession>
<name>A0ACB8SNR4_9AGAM</name>
<gene>
    <name evidence="1" type="ORF">BV25DRAFT_1994978</name>
</gene>
<sequence length="522" mass="54524">MSLVPNPSPHNPFRTPTVTPNPTGASNSSGPTGYIPPFGTSPSQPAFTHPDPFRDYRDDAASRSSSSSPVNDGPPEELPELTPSHTGGTRSPAASSPTPPPPNPIRSVSGFYPPPPGPPPSRPTPAASRSDSGPYGPPPGSPPVLPPRPTPHVDSLGPPSGTPPPLPARITIQPPESSSFEVPPSPPPDIDADGLPPPAYTPSADQRIGETTVEFGPTRPFQRAPAPPPQPSWPPQPVNTLAAPPTPAPLRVPSPESRARTQPSSPQAAPLSDFAREFYAAGAQIPGEDRPQPRFAPPPGEPPASARRASSAGTSRSGAGGSGSGSGNRSGVSNDGRPTTTPTPGHPLLRDGQILVYPEGYSCDRCRNTGYKNNDPSHPCRRCWDRYARKFTSIFAWSPWGASSGDSRSRGWFFQRPLPSFTPPQAAAAAAASSTLSPPGALAHRRSVSQPQQQPPPLQRALSRPVAVPFGMRPPPGAAVVRPGDPRLGGNLCWRCGGRGVTPFLIFDEMTCESCGGVGRTF</sequence>
<comment type="caution">
    <text evidence="1">The sequence shown here is derived from an EMBL/GenBank/DDBJ whole genome shotgun (WGS) entry which is preliminary data.</text>
</comment>